<keyword evidence="5 10" id="KW-0418">Kinase</keyword>
<dbReference type="CDD" id="cd06225">
    <property type="entry name" value="HAMP"/>
    <property type="match status" value="1"/>
</dbReference>
<keyword evidence="2" id="KW-1003">Cell membrane</keyword>
<accession>A0ABT9UDM9</accession>
<evidence type="ECO:0000256" key="8">
    <source>
        <dbReference type="SAM" id="Phobius"/>
    </source>
</evidence>
<keyword evidence="8" id="KW-1133">Transmembrane helix</keyword>
<feature type="transmembrane region" description="Helical" evidence="8">
    <location>
        <begin position="34"/>
        <end position="54"/>
    </location>
</feature>
<dbReference type="GO" id="GO:0004673">
    <property type="term" value="F:protein histidine kinase activity"/>
    <property type="evidence" value="ECO:0007669"/>
    <property type="project" value="UniProtKB-EC"/>
</dbReference>
<dbReference type="InterPro" id="IPR003594">
    <property type="entry name" value="HATPase_dom"/>
</dbReference>
<organism evidence="10 11">
    <name type="scientific">Paenibacillus harenae</name>
    <dbReference type="NCBI Taxonomy" id="306543"/>
    <lineage>
        <taxon>Bacteria</taxon>
        <taxon>Bacillati</taxon>
        <taxon>Bacillota</taxon>
        <taxon>Bacilli</taxon>
        <taxon>Bacillales</taxon>
        <taxon>Paenibacillaceae</taxon>
        <taxon>Paenibacillus</taxon>
    </lineage>
</organism>
<evidence type="ECO:0000313" key="11">
    <source>
        <dbReference type="Proteomes" id="UP001229346"/>
    </source>
</evidence>
<dbReference type="SMART" id="SM00304">
    <property type="entry name" value="HAMP"/>
    <property type="match status" value="1"/>
</dbReference>
<evidence type="ECO:0000256" key="2">
    <source>
        <dbReference type="ARBA" id="ARBA00022475"/>
    </source>
</evidence>
<keyword evidence="6 8" id="KW-0472">Membrane</keyword>
<feature type="coiled-coil region" evidence="7">
    <location>
        <begin position="380"/>
        <end position="414"/>
    </location>
</feature>
<dbReference type="InterPro" id="IPR003660">
    <property type="entry name" value="HAMP_dom"/>
</dbReference>
<dbReference type="PANTHER" id="PTHR34220">
    <property type="entry name" value="SENSOR HISTIDINE KINASE YPDA"/>
    <property type="match status" value="1"/>
</dbReference>
<keyword evidence="7" id="KW-0175">Coiled coil</keyword>
<dbReference type="InterPro" id="IPR050640">
    <property type="entry name" value="Bact_2-comp_sensor_kinase"/>
</dbReference>
<dbReference type="PANTHER" id="PTHR34220:SF7">
    <property type="entry name" value="SENSOR HISTIDINE KINASE YPDA"/>
    <property type="match status" value="1"/>
</dbReference>
<keyword evidence="11" id="KW-1185">Reference proteome</keyword>
<keyword evidence="4 10" id="KW-0808">Transferase</keyword>
<dbReference type="Pfam" id="PF02518">
    <property type="entry name" value="HATPase_c"/>
    <property type="match status" value="1"/>
</dbReference>
<dbReference type="EC" id="2.7.13.3" evidence="10"/>
<reference evidence="10 11" key="1">
    <citation type="submission" date="2023-07" db="EMBL/GenBank/DDBJ databases">
        <title>Sorghum-associated microbial communities from plants grown in Nebraska, USA.</title>
        <authorList>
            <person name="Schachtman D."/>
        </authorList>
    </citation>
    <scope>NUCLEOTIDE SEQUENCE [LARGE SCALE GENOMIC DNA]</scope>
    <source>
        <strain evidence="10 11">CC482</strain>
    </source>
</reference>
<proteinExistence type="predicted"/>
<comment type="caution">
    <text evidence="10">The sequence shown here is derived from an EMBL/GenBank/DDBJ whole genome shotgun (WGS) entry which is preliminary data.</text>
</comment>
<keyword evidence="3" id="KW-0597">Phosphoprotein</keyword>
<feature type="transmembrane region" description="Helical" evidence="8">
    <location>
        <begin position="316"/>
        <end position="338"/>
    </location>
</feature>
<evidence type="ECO:0000256" key="4">
    <source>
        <dbReference type="ARBA" id="ARBA00022679"/>
    </source>
</evidence>
<dbReference type="Gene3D" id="3.30.565.10">
    <property type="entry name" value="Histidine kinase-like ATPase, C-terminal domain"/>
    <property type="match status" value="1"/>
</dbReference>
<dbReference type="SUPFAM" id="SSF158472">
    <property type="entry name" value="HAMP domain-like"/>
    <property type="match status" value="1"/>
</dbReference>
<dbReference type="InterPro" id="IPR036890">
    <property type="entry name" value="HATPase_C_sf"/>
</dbReference>
<dbReference type="Pfam" id="PF06580">
    <property type="entry name" value="His_kinase"/>
    <property type="match status" value="1"/>
</dbReference>
<evidence type="ECO:0000256" key="1">
    <source>
        <dbReference type="ARBA" id="ARBA00004651"/>
    </source>
</evidence>
<evidence type="ECO:0000256" key="6">
    <source>
        <dbReference type="ARBA" id="ARBA00023136"/>
    </source>
</evidence>
<protein>
    <submittedName>
        <fullName evidence="10">Two-component system sensor histidine kinase YesM</fullName>
        <ecNumber evidence="10">2.7.13.3</ecNumber>
    </submittedName>
</protein>
<dbReference type="InterPro" id="IPR010559">
    <property type="entry name" value="Sig_transdc_His_kin_internal"/>
</dbReference>
<dbReference type="SUPFAM" id="SSF55874">
    <property type="entry name" value="ATPase domain of HSP90 chaperone/DNA topoisomerase II/histidine kinase"/>
    <property type="match status" value="1"/>
</dbReference>
<gene>
    <name evidence="10" type="ORF">J2T15_006272</name>
</gene>
<evidence type="ECO:0000259" key="9">
    <source>
        <dbReference type="PROSITE" id="PS50885"/>
    </source>
</evidence>
<dbReference type="EMBL" id="JAUSSU010000026">
    <property type="protein sequence ID" value="MDQ0116785.1"/>
    <property type="molecule type" value="Genomic_DNA"/>
</dbReference>
<sequence length="603" mass="69413">MMGLVPHDTIYGINLKRGWNFMNFIYKLSFQQRIWMAFILIVSVVILATGLLAYRIAGDMAEKNAERLSQDMLSKTSQALDEKLNKIKTSIFSMMMNMDYRRAVGLEPTSDFQNYYTHLSALQTVFIQMKLVEPLIDSIMVATPEGSYYETSKIGLPRESFYDSSLYDMVEATEERHIELWIGPHEDPFYNEKGDIITFLTEGAMNAASDNKYVLANVKVTELTRYINRDLGFNEGRFILLSRDGEMISPSSSAPFSDFAQHASVRQALQENEGNFAYHAGDHDYFVNYRQLESAGNWVLFSVLPKQSIAQQLGSITWVILTFILLTLIVSIFFARLLTRLLLRPLTKLQTVMKKVEHSDLDVRFESEYQDEISQVGFRFNRMLDEINRLFLEVKEAETEKRKSELKAMQAQIDPHFLYNTLNTIYWKSQLQEHEHVQQMVLSLSKLFQLGLNKGKEMTSIKNEITHVTQYLSIQKQCYVSLFDYRADVQEGLDLSQPILKILLQPLVENSILHGFKDRKEGGFIHIHIYQFEDRLVLEVEDNGVGFEAAEEEDSAKLSGYALQNIQKRLVLQYGSDAELELISIPGMRTKVTIRIPSQSQLS</sequence>
<keyword evidence="8" id="KW-0812">Transmembrane</keyword>
<dbReference type="Proteomes" id="UP001229346">
    <property type="component" value="Unassembled WGS sequence"/>
</dbReference>
<evidence type="ECO:0000313" key="10">
    <source>
        <dbReference type="EMBL" id="MDQ0116785.1"/>
    </source>
</evidence>
<evidence type="ECO:0000256" key="7">
    <source>
        <dbReference type="SAM" id="Coils"/>
    </source>
</evidence>
<comment type="subcellular location">
    <subcellularLocation>
        <location evidence="1">Cell membrane</location>
        <topology evidence="1">Multi-pass membrane protein</topology>
    </subcellularLocation>
</comment>
<name>A0ABT9UDM9_PAEHA</name>
<feature type="domain" description="HAMP" evidence="9">
    <location>
        <begin position="340"/>
        <end position="392"/>
    </location>
</feature>
<dbReference type="Gene3D" id="6.10.340.10">
    <property type="match status" value="1"/>
</dbReference>
<dbReference type="PROSITE" id="PS50885">
    <property type="entry name" value="HAMP"/>
    <property type="match status" value="1"/>
</dbReference>
<evidence type="ECO:0000256" key="3">
    <source>
        <dbReference type="ARBA" id="ARBA00022553"/>
    </source>
</evidence>
<evidence type="ECO:0000256" key="5">
    <source>
        <dbReference type="ARBA" id="ARBA00022777"/>
    </source>
</evidence>
<dbReference type="Pfam" id="PF00672">
    <property type="entry name" value="HAMP"/>
    <property type="match status" value="1"/>
</dbReference>